<gene>
    <name evidence="2" type="primary">P0503B05.28</name>
</gene>
<dbReference type="AlphaFoldDB" id="Q6ESV6"/>
<evidence type="ECO:0000256" key="1">
    <source>
        <dbReference type="SAM" id="MobiDB-lite"/>
    </source>
</evidence>
<feature type="region of interest" description="Disordered" evidence="1">
    <location>
        <begin position="124"/>
        <end position="278"/>
    </location>
</feature>
<name>Q6ESV6_ORYSJ</name>
<organism evidence="2 3">
    <name type="scientific">Oryza sativa subsp. japonica</name>
    <name type="common">Rice</name>
    <dbReference type="NCBI Taxonomy" id="39947"/>
    <lineage>
        <taxon>Eukaryota</taxon>
        <taxon>Viridiplantae</taxon>
        <taxon>Streptophyta</taxon>
        <taxon>Embryophyta</taxon>
        <taxon>Tracheophyta</taxon>
        <taxon>Spermatophyta</taxon>
        <taxon>Magnoliopsida</taxon>
        <taxon>Liliopsida</taxon>
        <taxon>Poales</taxon>
        <taxon>Poaceae</taxon>
        <taxon>BOP clade</taxon>
        <taxon>Oryzoideae</taxon>
        <taxon>Oryzeae</taxon>
        <taxon>Oryzinae</taxon>
        <taxon>Oryza</taxon>
        <taxon>Oryza sativa</taxon>
    </lineage>
</organism>
<feature type="compositionally biased region" description="Basic residues" evidence="1">
    <location>
        <begin position="169"/>
        <end position="181"/>
    </location>
</feature>
<sequence>MRRPACEKCRWRPSSTILAAALGCSSGQPENTTDDADEETPTAAAAAEPTLITQPGASHCTRVVALVICSDEFPTGIGPYMRIRDSATQAQPPHREFSQSILFSNTPTPHVGFSRLLKSISQGEGGGLAANPTAHGVRRVPASGGEPEWAAGSRSERGSRRDDSTVRMRERRRHGGWRRRPRMDAVGSSPTREEQRWRRGGSRGEVVATAGRHGTEWARPGKKRGRREDGGGAELLVDSSKRHGASGPGGCAAQAGQGGRPPRVEQNRTAAAGGFKPRRREAAGVFNVSRKAERYRRPLVALQGEWQWGVVVCAISVQKEPEAAGDDKPGPTAPPRLNLPCSHPHPTRYINQWKPETCLPKKGIPRPHENRVGFGLY</sequence>
<proteinExistence type="predicted"/>
<evidence type="ECO:0000313" key="2">
    <source>
        <dbReference type="EMBL" id="BAD28264.1"/>
    </source>
</evidence>
<accession>Q6ESV6</accession>
<reference evidence="3" key="2">
    <citation type="journal article" date="2008" name="Nucleic Acids Res.">
        <title>The rice annotation project database (RAP-DB): 2008 update.</title>
        <authorList>
            <consortium name="The rice annotation project (RAP)"/>
        </authorList>
    </citation>
    <scope>GENOME REANNOTATION</scope>
    <source>
        <strain evidence="3">cv. Nipponbare</strain>
    </source>
</reference>
<feature type="region of interest" description="Disordered" evidence="1">
    <location>
        <begin position="24"/>
        <end position="43"/>
    </location>
</feature>
<feature type="region of interest" description="Disordered" evidence="1">
    <location>
        <begin position="321"/>
        <end position="341"/>
    </location>
</feature>
<dbReference type="EMBL" id="AP005004">
    <property type="protein sequence ID" value="BAD28264.1"/>
    <property type="molecule type" value="Genomic_DNA"/>
</dbReference>
<protein>
    <submittedName>
        <fullName evidence="2">Uncharacterized protein</fullName>
    </submittedName>
</protein>
<dbReference type="PROSITE" id="PS51257">
    <property type="entry name" value="PROKAR_LIPOPROTEIN"/>
    <property type="match status" value="1"/>
</dbReference>
<reference evidence="3" key="1">
    <citation type="journal article" date="2005" name="Nature">
        <title>The map-based sequence of the rice genome.</title>
        <authorList>
            <consortium name="International rice genome sequencing project (IRGSP)"/>
            <person name="Matsumoto T."/>
            <person name="Wu J."/>
            <person name="Kanamori H."/>
            <person name="Katayose Y."/>
            <person name="Fujisawa M."/>
            <person name="Namiki N."/>
            <person name="Mizuno H."/>
            <person name="Yamamoto K."/>
            <person name="Antonio B.A."/>
            <person name="Baba T."/>
            <person name="Sakata K."/>
            <person name="Nagamura Y."/>
            <person name="Aoki H."/>
            <person name="Arikawa K."/>
            <person name="Arita K."/>
            <person name="Bito T."/>
            <person name="Chiden Y."/>
            <person name="Fujitsuka N."/>
            <person name="Fukunaka R."/>
            <person name="Hamada M."/>
            <person name="Harada C."/>
            <person name="Hayashi A."/>
            <person name="Hijishita S."/>
            <person name="Honda M."/>
            <person name="Hosokawa S."/>
            <person name="Ichikawa Y."/>
            <person name="Idonuma A."/>
            <person name="Iijima M."/>
            <person name="Ikeda M."/>
            <person name="Ikeno M."/>
            <person name="Ito K."/>
            <person name="Ito S."/>
            <person name="Ito T."/>
            <person name="Ito Y."/>
            <person name="Ito Y."/>
            <person name="Iwabuchi A."/>
            <person name="Kamiya K."/>
            <person name="Karasawa W."/>
            <person name="Kurita K."/>
            <person name="Katagiri S."/>
            <person name="Kikuta A."/>
            <person name="Kobayashi H."/>
            <person name="Kobayashi N."/>
            <person name="Machita K."/>
            <person name="Maehara T."/>
            <person name="Masukawa M."/>
            <person name="Mizubayashi T."/>
            <person name="Mukai Y."/>
            <person name="Nagasaki H."/>
            <person name="Nagata Y."/>
            <person name="Naito S."/>
            <person name="Nakashima M."/>
            <person name="Nakama Y."/>
            <person name="Nakamichi Y."/>
            <person name="Nakamura M."/>
            <person name="Meguro A."/>
            <person name="Negishi M."/>
            <person name="Ohta I."/>
            <person name="Ohta T."/>
            <person name="Okamoto M."/>
            <person name="Ono N."/>
            <person name="Saji S."/>
            <person name="Sakaguchi M."/>
            <person name="Sakai K."/>
            <person name="Shibata M."/>
            <person name="Shimokawa T."/>
            <person name="Song J."/>
            <person name="Takazaki Y."/>
            <person name="Terasawa K."/>
            <person name="Tsugane M."/>
            <person name="Tsuji K."/>
            <person name="Ueda S."/>
            <person name="Waki K."/>
            <person name="Yamagata H."/>
            <person name="Yamamoto M."/>
            <person name="Yamamoto S."/>
            <person name="Yamane H."/>
            <person name="Yoshiki S."/>
            <person name="Yoshihara R."/>
            <person name="Yukawa K."/>
            <person name="Zhong H."/>
            <person name="Yano M."/>
            <person name="Yuan Q."/>
            <person name="Ouyang S."/>
            <person name="Liu J."/>
            <person name="Jones K.M."/>
            <person name="Gansberger K."/>
            <person name="Moffat K."/>
            <person name="Hill J."/>
            <person name="Bera J."/>
            <person name="Fadrosh D."/>
            <person name="Jin S."/>
            <person name="Johri S."/>
            <person name="Kim M."/>
            <person name="Overton L."/>
            <person name="Reardon M."/>
            <person name="Tsitrin T."/>
            <person name="Vuong H."/>
            <person name="Weaver B."/>
            <person name="Ciecko A."/>
            <person name="Tallon L."/>
            <person name="Jackson J."/>
            <person name="Pai G."/>
            <person name="Aken S.V."/>
            <person name="Utterback T."/>
            <person name="Reidmuller S."/>
            <person name="Feldblyum T."/>
            <person name="Hsiao J."/>
            <person name="Zismann V."/>
            <person name="Iobst S."/>
            <person name="de Vazeille A.R."/>
            <person name="Buell C.R."/>
            <person name="Ying K."/>
            <person name="Li Y."/>
            <person name="Lu T."/>
            <person name="Huang Y."/>
            <person name="Zhao Q."/>
            <person name="Feng Q."/>
            <person name="Zhang L."/>
            <person name="Zhu J."/>
            <person name="Weng Q."/>
            <person name="Mu J."/>
            <person name="Lu Y."/>
            <person name="Fan D."/>
            <person name="Liu Y."/>
            <person name="Guan J."/>
            <person name="Zhang Y."/>
            <person name="Yu S."/>
            <person name="Liu X."/>
            <person name="Zhang Y."/>
            <person name="Hong G."/>
            <person name="Han B."/>
            <person name="Choisne N."/>
            <person name="Demange N."/>
            <person name="Orjeda G."/>
            <person name="Samain S."/>
            <person name="Cattolico L."/>
            <person name="Pelletier E."/>
            <person name="Couloux A."/>
            <person name="Segurens B."/>
            <person name="Wincker P."/>
            <person name="D'Hont A."/>
            <person name="Scarpelli C."/>
            <person name="Weissenbach J."/>
            <person name="Salanoubat M."/>
            <person name="Quetier F."/>
            <person name="Yu Y."/>
            <person name="Kim H.R."/>
            <person name="Rambo T."/>
            <person name="Currie J."/>
            <person name="Collura K."/>
            <person name="Luo M."/>
            <person name="Yang T."/>
            <person name="Ammiraju J.S.S."/>
            <person name="Engler F."/>
            <person name="Soderlund C."/>
            <person name="Wing R.A."/>
            <person name="Palmer L.E."/>
            <person name="de la Bastide M."/>
            <person name="Spiegel L."/>
            <person name="Nascimento L."/>
            <person name="Zutavern T."/>
            <person name="O'Shaughnessy A."/>
            <person name="Dike S."/>
            <person name="Dedhia N."/>
            <person name="Preston R."/>
            <person name="Balija V."/>
            <person name="McCombie W.R."/>
            <person name="Chow T."/>
            <person name="Chen H."/>
            <person name="Chung M."/>
            <person name="Chen C."/>
            <person name="Shaw J."/>
            <person name="Wu H."/>
            <person name="Hsiao K."/>
            <person name="Chao Y."/>
            <person name="Chu M."/>
            <person name="Cheng C."/>
            <person name="Hour A."/>
            <person name="Lee P."/>
            <person name="Lin S."/>
            <person name="Lin Y."/>
            <person name="Liou J."/>
            <person name="Liu S."/>
            <person name="Hsing Y."/>
            <person name="Raghuvanshi S."/>
            <person name="Mohanty A."/>
            <person name="Bharti A.K."/>
            <person name="Gaur A."/>
            <person name="Gupta V."/>
            <person name="Kumar D."/>
            <person name="Ravi V."/>
            <person name="Vij S."/>
            <person name="Kapur A."/>
            <person name="Khurana P."/>
            <person name="Khurana P."/>
            <person name="Khurana J.P."/>
            <person name="Tyagi A.K."/>
            <person name="Gaikwad K."/>
            <person name="Singh A."/>
            <person name="Dalal V."/>
            <person name="Srivastava S."/>
            <person name="Dixit A."/>
            <person name="Pal A.K."/>
            <person name="Ghazi I.A."/>
            <person name="Yadav M."/>
            <person name="Pandit A."/>
            <person name="Bhargava A."/>
            <person name="Sureshbabu K."/>
            <person name="Batra K."/>
            <person name="Sharma T.R."/>
            <person name="Mohapatra T."/>
            <person name="Singh N.K."/>
            <person name="Messing J."/>
            <person name="Nelson A.B."/>
            <person name="Fuks G."/>
            <person name="Kavchok S."/>
            <person name="Keizer G."/>
            <person name="Linton E."/>
            <person name="Llaca V."/>
            <person name="Song R."/>
            <person name="Tanyolac B."/>
            <person name="Young S."/>
            <person name="Ho-Il K."/>
            <person name="Hahn J.H."/>
            <person name="Sangsakoo G."/>
            <person name="Vanavichit A."/>
            <person name="de Mattos Luiz.A.T."/>
            <person name="Zimmer P.D."/>
            <person name="Malone G."/>
            <person name="Dellagostin O."/>
            <person name="de Oliveira A.C."/>
            <person name="Bevan M."/>
            <person name="Bancroft I."/>
            <person name="Minx P."/>
            <person name="Cordum H."/>
            <person name="Wilson R."/>
            <person name="Cheng Z."/>
            <person name="Jin W."/>
            <person name="Jiang J."/>
            <person name="Leong S.A."/>
            <person name="Iwama H."/>
            <person name="Gojobori T."/>
            <person name="Itoh T."/>
            <person name="Niimura Y."/>
            <person name="Fujii Y."/>
            <person name="Habara T."/>
            <person name="Sakai H."/>
            <person name="Sato Y."/>
            <person name="Wilson G."/>
            <person name="Kumar K."/>
            <person name="McCouch S."/>
            <person name="Juretic N."/>
            <person name="Hoen D."/>
            <person name="Wright S."/>
            <person name="Bruskiewich R."/>
            <person name="Bureau T."/>
            <person name="Miyao A."/>
            <person name="Hirochika H."/>
            <person name="Nishikawa T."/>
            <person name="Kadowaki K."/>
            <person name="Sugiura M."/>
            <person name="Burr B."/>
            <person name="Sasaki T."/>
        </authorList>
    </citation>
    <scope>NUCLEOTIDE SEQUENCE [LARGE SCALE GENOMIC DNA]</scope>
    <source>
        <strain evidence="3">cv. Nipponbare</strain>
    </source>
</reference>
<feature type="compositionally biased region" description="Basic and acidic residues" evidence="1">
    <location>
        <begin position="154"/>
        <end position="168"/>
    </location>
</feature>
<dbReference type="Proteomes" id="UP000000763">
    <property type="component" value="Chromosome 2"/>
</dbReference>
<evidence type="ECO:0000313" key="3">
    <source>
        <dbReference type="Proteomes" id="UP000000763"/>
    </source>
</evidence>